<sequence length="78" mass="8885">MTSMLPPKGQNTLLSQEITLYTHRKKLLKIQKSYFESTTKVCRKFPYNILGQYVIGHNVLDTKSGLGIPAVVNEYLLI</sequence>
<evidence type="ECO:0000313" key="2">
    <source>
        <dbReference type="Proteomes" id="UP000015102"/>
    </source>
</evidence>
<accession>T1H563</accession>
<reference evidence="2" key="1">
    <citation type="submission" date="2013-02" db="EMBL/GenBank/DDBJ databases">
        <authorList>
            <person name="Hughes D."/>
        </authorList>
    </citation>
    <scope>NUCLEOTIDE SEQUENCE</scope>
    <source>
        <strain>Durham</strain>
        <strain evidence="2">NC isolate 2 -- Noor lab</strain>
    </source>
</reference>
<dbReference type="EMBL" id="CAQQ02383459">
    <property type="status" value="NOT_ANNOTATED_CDS"/>
    <property type="molecule type" value="Genomic_DNA"/>
</dbReference>
<dbReference type="HOGENOM" id="CLU_2624802_0_0_1"/>
<keyword evidence="2" id="KW-1185">Reference proteome</keyword>
<name>T1H563_MEGSC</name>
<dbReference type="AlphaFoldDB" id="T1H563"/>
<dbReference type="EnsemblMetazoa" id="MESCA011438-RA">
    <property type="protein sequence ID" value="MESCA011438-PA"/>
    <property type="gene ID" value="MESCA011438"/>
</dbReference>
<proteinExistence type="predicted"/>
<organism evidence="1 2">
    <name type="scientific">Megaselia scalaris</name>
    <name type="common">Humpbacked fly</name>
    <name type="synonym">Phora scalaris</name>
    <dbReference type="NCBI Taxonomy" id="36166"/>
    <lineage>
        <taxon>Eukaryota</taxon>
        <taxon>Metazoa</taxon>
        <taxon>Ecdysozoa</taxon>
        <taxon>Arthropoda</taxon>
        <taxon>Hexapoda</taxon>
        <taxon>Insecta</taxon>
        <taxon>Pterygota</taxon>
        <taxon>Neoptera</taxon>
        <taxon>Endopterygota</taxon>
        <taxon>Diptera</taxon>
        <taxon>Brachycera</taxon>
        <taxon>Muscomorpha</taxon>
        <taxon>Platypezoidea</taxon>
        <taxon>Phoridae</taxon>
        <taxon>Megaseliini</taxon>
        <taxon>Megaselia</taxon>
    </lineage>
</organism>
<dbReference type="EMBL" id="CAQQ02383460">
    <property type="status" value="NOT_ANNOTATED_CDS"/>
    <property type="molecule type" value="Genomic_DNA"/>
</dbReference>
<dbReference type="Proteomes" id="UP000015102">
    <property type="component" value="Unassembled WGS sequence"/>
</dbReference>
<evidence type="ECO:0000313" key="1">
    <source>
        <dbReference type="EnsemblMetazoa" id="MESCA011438-PA"/>
    </source>
</evidence>
<protein>
    <submittedName>
        <fullName evidence="1">Uncharacterized protein</fullName>
    </submittedName>
</protein>
<reference evidence="1" key="2">
    <citation type="submission" date="2015-06" db="UniProtKB">
        <authorList>
            <consortium name="EnsemblMetazoa"/>
        </authorList>
    </citation>
    <scope>IDENTIFICATION</scope>
</reference>